<dbReference type="Proteomes" id="UP000617628">
    <property type="component" value="Unassembled WGS sequence"/>
</dbReference>
<comment type="caution">
    <text evidence="1">The sequence shown here is derived from an EMBL/GenBank/DDBJ whole genome shotgun (WGS) entry which is preliminary data.</text>
</comment>
<organism evidence="1 2">
    <name type="scientific">Pelagicoccus mobilis</name>
    <dbReference type="NCBI Taxonomy" id="415221"/>
    <lineage>
        <taxon>Bacteria</taxon>
        <taxon>Pseudomonadati</taxon>
        <taxon>Verrucomicrobiota</taxon>
        <taxon>Opitutia</taxon>
        <taxon>Puniceicoccales</taxon>
        <taxon>Pelagicoccaceae</taxon>
        <taxon>Pelagicoccus</taxon>
    </lineage>
</organism>
<evidence type="ECO:0000313" key="2">
    <source>
        <dbReference type="Proteomes" id="UP000617628"/>
    </source>
</evidence>
<protein>
    <submittedName>
        <fullName evidence="1">Uncharacterized protein</fullName>
    </submittedName>
</protein>
<sequence length="284" mass="33026">MTPRIPSSPLKIERLQTALAIALCCLLTTPPLLAKKNNGEAILRRTLQMYGYAEYYSCNVTMIEEIDIYVDRGLEETQLESESIPVNHSCSLEYNRPAHFSASWRLVDTSETPFVEGQIYTADDLYIVSNQYPQNEESREEPRQHTNLNLAIDDAEFASNRFVSIMRDFLDPAFHDDLLTNDIKHTGTRKLGKTRCHVLKLDGYKSMRVWIDTNNFALRQIEYEVNRDALLGESAWLEWKVSQAQLQLDPDERRIQRRIDRFQTIRLSRPNNYTLVFDYQNLGP</sequence>
<dbReference type="EMBL" id="JAENIL010000019">
    <property type="protein sequence ID" value="MBK1877557.1"/>
    <property type="molecule type" value="Genomic_DNA"/>
</dbReference>
<evidence type="ECO:0000313" key="1">
    <source>
        <dbReference type="EMBL" id="MBK1877557.1"/>
    </source>
</evidence>
<reference evidence="1" key="1">
    <citation type="submission" date="2021-01" db="EMBL/GenBank/DDBJ databases">
        <title>Modified the classification status of verrucomicrobia.</title>
        <authorList>
            <person name="Feng X."/>
        </authorList>
    </citation>
    <scope>NUCLEOTIDE SEQUENCE</scope>
    <source>
        <strain evidence="1">KCTC 13126</strain>
    </source>
</reference>
<proteinExistence type="predicted"/>
<keyword evidence="2" id="KW-1185">Reference proteome</keyword>
<gene>
    <name evidence="1" type="ORF">JIN87_11810</name>
</gene>
<dbReference type="AlphaFoldDB" id="A0A934S0A7"/>
<dbReference type="RefSeq" id="WP_200355769.1">
    <property type="nucleotide sequence ID" value="NZ_JAENIL010000019.1"/>
</dbReference>
<accession>A0A934S0A7</accession>
<name>A0A934S0A7_9BACT</name>